<dbReference type="RefSeq" id="YP_009481851.1">
    <property type="nucleotide sequence ID" value="NC_037666.1"/>
</dbReference>
<dbReference type="InterPro" id="IPR000595">
    <property type="entry name" value="cNMP-bd_dom"/>
</dbReference>
<accession>A0A2U7UBK2</accession>
<proteinExistence type="predicted"/>
<feature type="region of interest" description="Disordered" evidence="1">
    <location>
        <begin position="44"/>
        <end position="63"/>
    </location>
</feature>
<protein>
    <recommendedName>
        <fullName evidence="2">Cyclic nucleotide-binding domain-containing protein</fullName>
    </recommendedName>
</protein>
<organism evidence="3">
    <name type="scientific">Pandoravirus neocaledonia</name>
    <dbReference type="NCBI Taxonomy" id="2107708"/>
    <lineage>
        <taxon>Viruses</taxon>
        <taxon>Pandoravirus</taxon>
    </lineage>
</organism>
<gene>
    <name evidence="3" type="ORF">pneo_cds_241</name>
</gene>
<dbReference type="Proteomes" id="UP000249287">
    <property type="component" value="Segment"/>
</dbReference>
<dbReference type="KEGG" id="vg:36842561"/>
<evidence type="ECO:0000313" key="3">
    <source>
        <dbReference type="EMBL" id="AVK75848.1"/>
    </source>
</evidence>
<evidence type="ECO:0000256" key="1">
    <source>
        <dbReference type="SAM" id="MobiDB-lite"/>
    </source>
</evidence>
<sequence>MDRANGETRKRTANRSLAGPSGAGERDGKRARVEGGCAHAKASSAAAAAAAAPTSRTGAHQWISDGCRLGPPATYNKYLSVMATMRTLGMKEKRELFKLMREGDLGKCGRVTEHTFIPHLGVTMGEFALFYVLNDDPRAPS</sequence>
<feature type="domain" description="Cyclic nucleotide-binding" evidence="2">
    <location>
        <begin position="121"/>
        <end position="141"/>
    </location>
</feature>
<dbReference type="PROSITE" id="PS50042">
    <property type="entry name" value="CNMP_BINDING_3"/>
    <property type="match status" value="1"/>
</dbReference>
<name>A0A2U7UBK2_9VIRU</name>
<feature type="compositionally biased region" description="Basic and acidic residues" evidence="1">
    <location>
        <begin position="1"/>
        <end position="10"/>
    </location>
</feature>
<feature type="region of interest" description="Disordered" evidence="1">
    <location>
        <begin position="1"/>
        <end position="37"/>
    </location>
</feature>
<dbReference type="GeneID" id="36842561"/>
<feature type="compositionally biased region" description="Basic and acidic residues" evidence="1">
    <location>
        <begin position="24"/>
        <end position="33"/>
    </location>
</feature>
<evidence type="ECO:0000259" key="2">
    <source>
        <dbReference type="PROSITE" id="PS50042"/>
    </source>
</evidence>
<dbReference type="EMBL" id="MG011690">
    <property type="protein sequence ID" value="AVK75848.1"/>
    <property type="molecule type" value="Genomic_DNA"/>
</dbReference>
<reference evidence="3" key="1">
    <citation type="journal article" date="2018" name="Nat. Commun.">
        <title>Diversity and evolution of the emerging Pandoraviridae family.</title>
        <authorList>
            <person name="Legendre M."/>
            <person name="Fabre E."/>
            <person name="Poirot O."/>
            <person name="Jeudy S."/>
            <person name="Lartigue A."/>
            <person name="Alempic J.M."/>
            <person name="Beucher L."/>
            <person name="Philippe N."/>
            <person name="Bertaux L."/>
            <person name="Christo-Foroux E."/>
            <person name="Labadie K."/>
            <person name="Coute Y."/>
            <person name="Abergel C."/>
            <person name="Claverie J.M."/>
        </authorList>
    </citation>
    <scope>NUCLEOTIDE SEQUENCE [LARGE SCALE GENOMIC DNA]</scope>
    <source>
        <strain evidence="3">Neocaledonia</strain>
    </source>
</reference>